<comment type="caution">
    <text evidence="2">The sequence shown here is derived from an EMBL/GenBank/DDBJ whole genome shotgun (WGS) entry which is preliminary data.</text>
</comment>
<evidence type="ECO:0000313" key="3">
    <source>
        <dbReference type="Proteomes" id="UP000826195"/>
    </source>
</evidence>
<dbReference type="EMBL" id="JAHXZJ010002237">
    <property type="protein sequence ID" value="KAH0546385.1"/>
    <property type="molecule type" value="Genomic_DNA"/>
</dbReference>
<feature type="compositionally biased region" description="Gly residues" evidence="1">
    <location>
        <begin position="197"/>
        <end position="207"/>
    </location>
</feature>
<gene>
    <name evidence="2" type="ORF">KQX54_009046</name>
</gene>
<evidence type="ECO:0000256" key="1">
    <source>
        <dbReference type="SAM" id="MobiDB-lite"/>
    </source>
</evidence>
<sequence length="207" mass="23296">MDGRDKRGKSRRPLLAQRRPFCCYDELPSFGCLYPLHMMIIAVAVQSRSSNLLTLSTSNSHLHTLREDTLCGDTLSACTLMRVPGNILTCVFFFNILFYIETSGLPSAAQPPTYKTSQRESFLFTPPVTYQIFQLKINIRARRILPSGVVGTSYDYLVNEFEKEMDRLRIENDVSTVEHSVVHSSTWYEEGREGREGGNSGNGLAGT</sequence>
<protein>
    <submittedName>
        <fullName evidence="2">Uncharacterized protein</fullName>
    </submittedName>
</protein>
<organism evidence="2 3">
    <name type="scientific">Cotesia glomerata</name>
    <name type="common">Lepidopteran parasitic wasp</name>
    <name type="synonym">Apanteles glomeratus</name>
    <dbReference type="NCBI Taxonomy" id="32391"/>
    <lineage>
        <taxon>Eukaryota</taxon>
        <taxon>Metazoa</taxon>
        <taxon>Ecdysozoa</taxon>
        <taxon>Arthropoda</taxon>
        <taxon>Hexapoda</taxon>
        <taxon>Insecta</taxon>
        <taxon>Pterygota</taxon>
        <taxon>Neoptera</taxon>
        <taxon>Endopterygota</taxon>
        <taxon>Hymenoptera</taxon>
        <taxon>Apocrita</taxon>
        <taxon>Ichneumonoidea</taxon>
        <taxon>Braconidae</taxon>
        <taxon>Microgastrinae</taxon>
        <taxon>Cotesia</taxon>
    </lineage>
</organism>
<proteinExistence type="predicted"/>
<feature type="region of interest" description="Disordered" evidence="1">
    <location>
        <begin position="185"/>
        <end position="207"/>
    </location>
</feature>
<accession>A0AAV7I4Z0</accession>
<evidence type="ECO:0000313" key="2">
    <source>
        <dbReference type="EMBL" id="KAH0546385.1"/>
    </source>
</evidence>
<name>A0AAV7I4Z0_COTGL</name>
<dbReference type="Proteomes" id="UP000826195">
    <property type="component" value="Unassembled WGS sequence"/>
</dbReference>
<dbReference type="AlphaFoldDB" id="A0AAV7I4Z0"/>
<reference evidence="2 3" key="1">
    <citation type="journal article" date="2021" name="J. Hered.">
        <title>A chromosome-level genome assembly of the parasitoid wasp, Cotesia glomerata (Hymenoptera: Braconidae).</title>
        <authorList>
            <person name="Pinto B.J."/>
            <person name="Weis J.J."/>
            <person name="Gamble T."/>
            <person name="Ode P.J."/>
            <person name="Paul R."/>
            <person name="Zaspel J.M."/>
        </authorList>
    </citation>
    <scope>NUCLEOTIDE SEQUENCE [LARGE SCALE GENOMIC DNA]</scope>
    <source>
        <strain evidence="2">CgM1</strain>
    </source>
</reference>
<keyword evidence="3" id="KW-1185">Reference proteome</keyword>